<dbReference type="PANTHER" id="PTHR10629:SF52">
    <property type="entry name" value="DNA (CYTOSINE-5)-METHYLTRANSFERASE 1"/>
    <property type="match status" value="1"/>
</dbReference>
<dbReference type="CDD" id="cd00315">
    <property type="entry name" value="Cyt_C5_DNA_methylase"/>
    <property type="match status" value="1"/>
</dbReference>
<dbReference type="GO" id="GO:0032259">
    <property type="term" value="P:methylation"/>
    <property type="evidence" value="ECO:0007669"/>
    <property type="project" value="UniProtKB-KW"/>
</dbReference>
<evidence type="ECO:0000256" key="1">
    <source>
        <dbReference type="ARBA" id="ARBA00022603"/>
    </source>
</evidence>
<dbReference type="EMBL" id="VSZI01000001">
    <property type="protein sequence ID" value="TYR19752.1"/>
    <property type="molecule type" value="Genomic_DNA"/>
</dbReference>
<sequence>MTGNDDAVPAFKAEALTSVEICAGAGGQALGLEQAGFDHLAAVEIDPDAVETLRANRPSWNVLAEDVLSFDIEPYAENLDLFAGGVPCPPFSIAGKQLGKDDERDLFPRALQLVRIARPRAVMLENVRGMAQPRFEAYRAELIEELNDMGYTVFWELVISADYGVPQLRPRFIMVALQHEYAEYFAWPEPVSHRTTVGEALHHLMSSRGWPGATAWAAGAQDIAPTLVGGSKKHGGPDVGPSRARAAWKRLGVKGSSIAEEAPGADFTEDPNEEMPRLTVQMGGVIQGFPEDWKWMGRKTAAWRQVGNAFPPPVARAIGERIASALNKEPIPDGSLPAFPYGAAQLLEMTI</sequence>
<keyword evidence="1 5" id="KW-0489">Methyltransferase</keyword>
<evidence type="ECO:0000256" key="7">
    <source>
        <dbReference type="RuleBase" id="RU000417"/>
    </source>
</evidence>
<dbReference type="RefSeq" id="WP_148811476.1">
    <property type="nucleotide sequence ID" value="NZ_VSZI01000001.1"/>
</dbReference>
<feature type="active site" evidence="5">
    <location>
        <position position="88"/>
    </location>
</feature>
<dbReference type="EC" id="2.1.1.37" evidence="7"/>
<proteinExistence type="inferred from homology"/>
<evidence type="ECO:0000313" key="9">
    <source>
        <dbReference type="Proteomes" id="UP000324726"/>
    </source>
</evidence>
<dbReference type="PRINTS" id="PR00105">
    <property type="entry name" value="C5METTRFRASE"/>
</dbReference>
<reference evidence="8 9" key="1">
    <citation type="submission" date="2019-08" db="EMBL/GenBank/DDBJ databases">
        <title>Draft genome of C. urealyticum strain VH4248.</title>
        <authorList>
            <person name="Navas J."/>
        </authorList>
    </citation>
    <scope>NUCLEOTIDE SEQUENCE [LARGE SCALE GENOMIC DNA]</scope>
    <source>
        <strain evidence="8 9">VH4248</strain>
    </source>
</reference>
<dbReference type="NCBIfam" id="TIGR00675">
    <property type="entry name" value="dcm"/>
    <property type="match status" value="1"/>
</dbReference>
<comment type="catalytic activity">
    <reaction evidence="7">
        <text>a 2'-deoxycytidine in DNA + S-adenosyl-L-methionine = a 5-methyl-2'-deoxycytidine in DNA + S-adenosyl-L-homocysteine + H(+)</text>
        <dbReference type="Rhea" id="RHEA:13681"/>
        <dbReference type="Rhea" id="RHEA-COMP:11369"/>
        <dbReference type="Rhea" id="RHEA-COMP:11370"/>
        <dbReference type="ChEBI" id="CHEBI:15378"/>
        <dbReference type="ChEBI" id="CHEBI:57856"/>
        <dbReference type="ChEBI" id="CHEBI:59789"/>
        <dbReference type="ChEBI" id="CHEBI:85452"/>
        <dbReference type="ChEBI" id="CHEBI:85454"/>
        <dbReference type="EC" id="2.1.1.37"/>
    </reaction>
</comment>
<dbReference type="Gene3D" id="3.90.120.10">
    <property type="entry name" value="DNA Methylase, subunit A, domain 2"/>
    <property type="match status" value="1"/>
</dbReference>
<dbReference type="GO" id="GO:0003886">
    <property type="term" value="F:DNA (cytosine-5-)-methyltransferase activity"/>
    <property type="evidence" value="ECO:0007669"/>
    <property type="project" value="UniProtKB-EC"/>
</dbReference>
<evidence type="ECO:0000256" key="3">
    <source>
        <dbReference type="ARBA" id="ARBA00022691"/>
    </source>
</evidence>
<keyword evidence="2 5" id="KW-0808">Transferase</keyword>
<evidence type="ECO:0000256" key="5">
    <source>
        <dbReference type="PROSITE-ProRule" id="PRU01016"/>
    </source>
</evidence>
<comment type="caution">
    <text evidence="8">The sequence shown here is derived from an EMBL/GenBank/DDBJ whole genome shotgun (WGS) entry which is preliminary data.</text>
</comment>
<evidence type="ECO:0000256" key="6">
    <source>
        <dbReference type="RuleBase" id="RU000416"/>
    </source>
</evidence>
<dbReference type="GO" id="GO:0003677">
    <property type="term" value="F:DNA binding"/>
    <property type="evidence" value="ECO:0007669"/>
    <property type="project" value="TreeGrafter"/>
</dbReference>
<dbReference type="SUPFAM" id="SSF53335">
    <property type="entry name" value="S-adenosyl-L-methionine-dependent methyltransferases"/>
    <property type="match status" value="1"/>
</dbReference>
<dbReference type="PANTHER" id="PTHR10629">
    <property type="entry name" value="CYTOSINE-SPECIFIC METHYLTRANSFERASE"/>
    <property type="match status" value="1"/>
</dbReference>
<dbReference type="InterPro" id="IPR018117">
    <property type="entry name" value="C5_DNA_meth_AS"/>
</dbReference>
<evidence type="ECO:0000256" key="4">
    <source>
        <dbReference type="ARBA" id="ARBA00022747"/>
    </source>
</evidence>
<evidence type="ECO:0000256" key="2">
    <source>
        <dbReference type="ARBA" id="ARBA00022679"/>
    </source>
</evidence>
<dbReference type="PROSITE" id="PS51679">
    <property type="entry name" value="SAM_MT_C5"/>
    <property type="match status" value="1"/>
</dbReference>
<dbReference type="PROSITE" id="PS00094">
    <property type="entry name" value="C5_MTASE_1"/>
    <property type="match status" value="1"/>
</dbReference>
<comment type="similarity">
    <text evidence="5 6">Belongs to the class I-like SAM-binding methyltransferase superfamily. C5-methyltransferase family.</text>
</comment>
<dbReference type="GO" id="GO:0009307">
    <property type="term" value="P:DNA restriction-modification system"/>
    <property type="evidence" value="ECO:0007669"/>
    <property type="project" value="UniProtKB-KW"/>
</dbReference>
<dbReference type="InterPro" id="IPR050390">
    <property type="entry name" value="C5-Methyltransferase"/>
</dbReference>
<dbReference type="GO" id="GO:0044027">
    <property type="term" value="P:negative regulation of gene expression via chromosomal CpG island methylation"/>
    <property type="evidence" value="ECO:0007669"/>
    <property type="project" value="TreeGrafter"/>
</dbReference>
<dbReference type="InterPro" id="IPR001525">
    <property type="entry name" value="C5_MeTfrase"/>
</dbReference>
<dbReference type="PROSITE" id="PS00095">
    <property type="entry name" value="C5_MTASE_2"/>
    <property type="match status" value="1"/>
</dbReference>
<keyword evidence="3 5" id="KW-0949">S-adenosyl-L-methionine</keyword>
<protein>
    <recommendedName>
        <fullName evidence="7">Cytosine-specific methyltransferase</fullName>
        <ecNumber evidence="7">2.1.1.37</ecNumber>
    </recommendedName>
</protein>
<organism evidence="8 9">
    <name type="scientific">Corynebacterium urealyticum</name>
    <dbReference type="NCBI Taxonomy" id="43771"/>
    <lineage>
        <taxon>Bacteria</taxon>
        <taxon>Bacillati</taxon>
        <taxon>Actinomycetota</taxon>
        <taxon>Actinomycetes</taxon>
        <taxon>Mycobacteriales</taxon>
        <taxon>Corynebacteriaceae</taxon>
        <taxon>Corynebacterium</taxon>
    </lineage>
</organism>
<evidence type="ECO:0000313" key="8">
    <source>
        <dbReference type="EMBL" id="TYR19752.1"/>
    </source>
</evidence>
<dbReference type="Pfam" id="PF00145">
    <property type="entry name" value="DNA_methylase"/>
    <property type="match status" value="1"/>
</dbReference>
<dbReference type="InterPro" id="IPR029063">
    <property type="entry name" value="SAM-dependent_MTases_sf"/>
</dbReference>
<name>A0A5D4FVF7_9CORY</name>
<dbReference type="InterPro" id="IPR031303">
    <property type="entry name" value="C5_meth_CS"/>
</dbReference>
<dbReference type="AlphaFoldDB" id="A0A5D4FVF7"/>
<keyword evidence="4" id="KW-0680">Restriction system</keyword>
<gene>
    <name evidence="8" type="ORF">FYJ87_01775</name>
</gene>
<dbReference type="Gene3D" id="3.40.50.150">
    <property type="entry name" value="Vaccinia Virus protein VP39"/>
    <property type="match status" value="1"/>
</dbReference>
<accession>A0A5D4FVF7</accession>
<dbReference type="Proteomes" id="UP000324726">
    <property type="component" value="Unassembled WGS sequence"/>
</dbReference>